<evidence type="ECO:0000313" key="12">
    <source>
        <dbReference type="EMBL" id="KAF9516003.1"/>
    </source>
</evidence>
<evidence type="ECO:0000256" key="8">
    <source>
        <dbReference type="ARBA" id="ARBA00023316"/>
    </source>
</evidence>
<dbReference type="OrthoDB" id="412647at2759"/>
<keyword evidence="7" id="KW-0325">Glycoprotein</keyword>
<dbReference type="GO" id="GO:0006078">
    <property type="term" value="P:(1-&gt;6)-beta-D-glucan biosynthetic process"/>
    <property type="evidence" value="ECO:0007669"/>
    <property type="project" value="TreeGrafter"/>
</dbReference>
<protein>
    <submittedName>
        <fullName evidence="12">Glycoside hydrolase family 16 protein</fullName>
    </submittedName>
</protein>
<keyword evidence="12" id="KW-0378">Hydrolase</keyword>
<evidence type="ECO:0000259" key="11">
    <source>
        <dbReference type="PROSITE" id="PS51762"/>
    </source>
</evidence>
<feature type="transmembrane region" description="Helical" evidence="10">
    <location>
        <begin position="211"/>
        <end position="232"/>
    </location>
</feature>
<evidence type="ECO:0000256" key="4">
    <source>
        <dbReference type="ARBA" id="ARBA00022968"/>
    </source>
</evidence>
<keyword evidence="6 10" id="KW-0472">Membrane</keyword>
<organism evidence="12 13">
    <name type="scientific">Hydnum rufescens UP504</name>
    <dbReference type="NCBI Taxonomy" id="1448309"/>
    <lineage>
        <taxon>Eukaryota</taxon>
        <taxon>Fungi</taxon>
        <taxon>Dikarya</taxon>
        <taxon>Basidiomycota</taxon>
        <taxon>Agaricomycotina</taxon>
        <taxon>Agaricomycetes</taxon>
        <taxon>Cantharellales</taxon>
        <taxon>Hydnaceae</taxon>
        <taxon>Hydnum</taxon>
    </lineage>
</organism>
<dbReference type="InterPro" id="IPR013320">
    <property type="entry name" value="ConA-like_dom_sf"/>
</dbReference>
<feature type="domain" description="GH16" evidence="11">
    <location>
        <begin position="277"/>
        <end position="648"/>
    </location>
</feature>
<evidence type="ECO:0000256" key="3">
    <source>
        <dbReference type="ARBA" id="ARBA00022692"/>
    </source>
</evidence>
<feature type="compositionally biased region" description="Polar residues" evidence="9">
    <location>
        <begin position="25"/>
        <end position="36"/>
    </location>
</feature>
<reference evidence="12" key="1">
    <citation type="journal article" date="2020" name="Nat. Commun.">
        <title>Large-scale genome sequencing of mycorrhizal fungi provides insights into the early evolution of symbiotic traits.</title>
        <authorList>
            <person name="Miyauchi S."/>
            <person name="Kiss E."/>
            <person name="Kuo A."/>
            <person name="Drula E."/>
            <person name="Kohler A."/>
            <person name="Sanchez-Garcia M."/>
            <person name="Morin E."/>
            <person name="Andreopoulos B."/>
            <person name="Barry K.W."/>
            <person name="Bonito G."/>
            <person name="Buee M."/>
            <person name="Carver A."/>
            <person name="Chen C."/>
            <person name="Cichocki N."/>
            <person name="Clum A."/>
            <person name="Culley D."/>
            <person name="Crous P.W."/>
            <person name="Fauchery L."/>
            <person name="Girlanda M."/>
            <person name="Hayes R.D."/>
            <person name="Keri Z."/>
            <person name="LaButti K."/>
            <person name="Lipzen A."/>
            <person name="Lombard V."/>
            <person name="Magnuson J."/>
            <person name="Maillard F."/>
            <person name="Murat C."/>
            <person name="Nolan M."/>
            <person name="Ohm R.A."/>
            <person name="Pangilinan J."/>
            <person name="Pereira M.F."/>
            <person name="Perotto S."/>
            <person name="Peter M."/>
            <person name="Pfister S."/>
            <person name="Riley R."/>
            <person name="Sitrit Y."/>
            <person name="Stielow J.B."/>
            <person name="Szollosi G."/>
            <person name="Zifcakova L."/>
            <person name="Stursova M."/>
            <person name="Spatafora J.W."/>
            <person name="Tedersoo L."/>
            <person name="Vaario L.M."/>
            <person name="Yamada A."/>
            <person name="Yan M."/>
            <person name="Wang P."/>
            <person name="Xu J."/>
            <person name="Bruns T."/>
            <person name="Baldrian P."/>
            <person name="Vilgalys R."/>
            <person name="Dunand C."/>
            <person name="Henrissat B."/>
            <person name="Grigoriev I.V."/>
            <person name="Hibbett D."/>
            <person name="Nagy L.G."/>
            <person name="Martin F.M."/>
        </authorList>
    </citation>
    <scope>NUCLEOTIDE SEQUENCE</scope>
    <source>
        <strain evidence="12">UP504</strain>
    </source>
</reference>
<dbReference type="InterPro" id="IPR005629">
    <property type="entry name" value="Skn1/Kre6/Sbg1"/>
</dbReference>
<keyword evidence="13" id="KW-1185">Reference proteome</keyword>
<dbReference type="GO" id="GO:0005886">
    <property type="term" value="C:plasma membrane"/>
    <property type="evidence" value="ECO:0007669"/>
    <property type="project" value="TreeGrafter"/>
</dbReference>
<evidence type="ECO:0000256" key="2">
    <source>
        <dbReference type="ARBA" id="ARBA00010962"/>
    </source>
</evidence>
<evidence type="ECO:0000313" key="13">
    <source>
        <dbReference type="Proteomes" id="UP000886523"/>
    </source>
</evidence>
<keyword evidence="3 10" id="KW-0812">Transmembrane</keyword>
<dbReference type="AlphaFoldDB" id="A0A9P6B1K7"/>
<evidence type="ECO:0000256" key="9">
    <source>
        <dbReference type="SAM" id="MobiDB-lite"/>
    </source>
</evidence>
<sequence>MGVHDGASANNPTTPPYQLGESYAQVPTSPGLSDSADNGRPLYVPSPLNPRTNSDYDRMRRSVGPMSLRSGPPSQTSSTMLGLSARSSGSNGTSHNEKDQQMQGIMVGNIEGGLGPYPPLSSPNSIPGPPTHYPQYRFSTVSSAGSVLGFSTDSKYAAPFLSSTLHPKPDLHSPHSLYGLYDRLDGPAEADDLIHEPGTQSTQAEGTSWRVVLNLAVLSTLIVGIVALFAGYPIIYHYTRNNAWERAHINGTGQIPALLGMPTLVDPATPSEFLTRTGFDGQPYELVFSDEFETPGRSFYPGDDPFWEAVDLWYKSTQDLEWYDPAQITTRDGHLVIVLDQSNAHPGLPFVSGMLQSWNKFCFTTGYIEVSVVFPGSQDVSGYWPGVWLMGNLARPGYGATGDGMWPYSYDACDVGTVPNQTLNGVPAAAATAGGNAKYNNNLSWLPGQKLSACTCPGEDHPGPNEHSKPAGRGAPEIDIFEAQKNKQGFGGRVTQSAQMAPFSTLYYFANTSADVSIPHPERTILNPYRGSALQQAISALTDLNATVFADEGAQFTKFAFEYWSNPSNRKEGYINWVADEEVFRIDANTFAADPNVGISDRLIAEEPMSIVLNLAVSESFQTVQTALMEFPSEFRIDYVRVYQRKGLGADALGCNPKSHPTEDYINKHPAAYTNAQATSWEAAGYTFPKNSLLDGPMDLCIVFAMLLVSIHDSF</sequence>
<feature type="region of interest" description="Disordered" evidence="9">
    <location>
        <begin position="1"/>
        <end position="100"/>
    </location>
</feature>
<feature type="compositionally biased region" description="Basic and acidic residues" evidence="9">
    <location>
        <begin position="458"/>
        <end position="469"/>
    </location>
</feature>
<feature type="compositionally biased region" description="Polar residues" evidence="9">
    <location>
        <begin position="72"/>
        <end position="94"/>
    </location>
</feature>
<evidence type="ECO:0000256" key="6">
    <source>
        <dbReference type="ARBA" id="ARBA00023136"/>
    </source>
</evidence>
<dbReference type="Proteomes" id="UP000886523">
    <property type="component" value="Unassembled WGS sequence"/>
</dbReference>
<keyword evidence="8" id="KW-0961">Cell wall biogenesis/degradation</keyword>
<evidence type="ECO:0000256" key="5">
    <source>
        <dbReference type="ARBA" id="ARBA00022989"/>
    </source>
</evidence>
<dbReference type="GO" id="GO:0005789">
    <property type="term" value="C:endoplasmic reticulum membrane"/>
    <property type="evidence" value="ECO:0007669"/>
    <property type="project" value="TreeGrafter"/>
</dbReference>
<dbReference type="PANTHER" id="PTHR31361">
    <property type="entry name" value="BETA-GLUCAN SYNTHESIS-ASSOCIATED PROTEIN KRE6-RELATED"/>
    <property type="match status" value="1"/>
</dbReference>
<dbReference type="Pfam" id="PF03935">
    <property type="entry name" value="SKN1_KRE6_Sbg1"/>
    <property type="match status" value="1"/>
</dbReference>
<keyword evidence="5 10" id="KW-1133">Transmembrane helix</keyword>
<proteinExistence type="inferred from homology"/>
<dbReference type="InterPro" id="IPR000757">
    <property type="entry name" value="Beta-glucanase-like"/>
</dbReference>
<evidence type="ECO:0000256" key="1">
    <source>
        <dbReference type="ARBA" id="ARBA00004606"/>
    </source>
</evidence>
<accession>A0A9P6B1K7</accession>
<keyword evidence="4" id="KW-0735">Signal-anchor</keyword>
<dbReference type="PANTHER" id="PTHR31361:SF1">
    <property type="entry name" value="BETA-GLUCAN SYNTHESIS-ASSOCIATED PROTEIN KRE6-RELATED"/>
    <property type="match status" value="1"/>
</dbReference>
<name>A0A9P6B1K7_9AGAM</name>
<dbReference type="GO" id="GO:0015926">
    <property type="term" value="F:glucosidase activity"/>
    <property type="evidence" value="ECO:0007669"/>
    <property type="project" value="TreeGrafter"/>
</dbReference>
<dbReference type="SUPFAM" id="SSF49899">
    <property type="entry name" value="Concanavalin A-like lectins/glucanases"/>
    <property type="match status" value="1"/>
</dbReference>
<dbReference type="FunFam" id="2.60.120.200:FF:000135">
    <property type="entry name" value="Related to KRE6-glucan synthase subunit"/>
    <property type="match status" value="1"/>
</dbReference>
<dbReference type="Gene3D" id="2.60.120.200">
    <property type="match status" value="1"/>
</dbReference>
<evidence type="ECO:0000256" key="7">
    <source>
        <dbReference type="ARBA" id="ARBA00023180"/>
    </source>
</evidence>
<comment type="subcellular location">
    <subcellularLocation>
        <location evidence="1">Membrane</location>
        <topology evidence="1">Single-pass type II membrane protein</topology>
    </subcellularLocation>
</comment>
<gene>
    <name evidence="12" type="ORF">BS47DRAFT_1484166</name>
</gene>
<dbReference type="EMBL" id="MU128944">
    <property type="protein sequence ID" value="KAF9516003.1"/>
    <property type="molecule type" value="Genomic_DNA"/>
</dbReference>
<evidence type="ECO:0000256" key="10">
    <source>
        <dbReference type="SAM" id="Phobius"/>
    </source>
</evidence>
<feature type="region of interest" description="Disordered" evidence="9">
    <location>
        <begin position="455"/>
        <end position="474"/>
    </location>
</feature>
<comment type="similarity">
    <text evidence="2">Belongs to the SKN1/KRE6 family.</text>
</comment>
<dbReference type="PROSITE" id="PS51762">
    <property type="entry name" value="GH16_2"/>
    <property type="match status" value="1"/>
</dbReference>
<comment type="caution">
    <text evidence="12">The sequence shown here is derived from an EMBL/GenBank/DDBJ whole genome shotgun (WGS) entry which is preliminary data.</text>
</comment>
<dbReference type="GO" id="GO:0031505">
    <property type="term" value="P:fungal-type cell wall organization"/>
    <property type="evidence" value="ECO:0007669"/>
    <property type="project" value="TreeGrafter"/>
</dbReference>